<reference evidence="1 2" key="1">
    <citation type="submission" date="2024-02" db="EMBL/GenBank/DDBJ databases">
        <title>Herpetosiphon gulosus NBRC 112829.</title>
        <authorList>
            <person name="Ichikawa N."/>
            <person name="Katano-Makiyama Y."/>
            <person name="Hidaka K."/>
        </authorList>
    </citation>
    <scope>NUCLEOTIDE SEQUENCE [LARGE SCALE GENOMIC DNA]</scope>
    <source>
        <strain evidence="1 2">NBRC 112829</strain>
    </source>
</reference>
<keyword evidence="2" id="KW-1185">Reference proteome</keyword>
<evidence type="ECO:0000313" key="2">
    <source>
        <dbReference type="Proteomes" id="UP001428290"/>
    </source>
</evidence>
<organism evidence="1 2">
    <name type="scientific">Herpetosiphon gulosus</name>
    <dbReference type="NCBI Taxonomy" id="1973496"/>
    <lineage>
        <taxon>Bacteria</taxon>
        <taxon>Bacillati</taxon>
        <taxon>Chloroflexota</taxon>
        <taxon>Chloroflexia</taxon>
        <taxon>Herpetosiphonales</taxon>
        <taxon>Herpetosiphonaceae</taxon>
        <taxon>Herpetosiphon</taxon>
    </lineage>
</organism>
<sequence length="444" mass="49667">MGYTNKRGRRPAEYASKSAHSQVIKDETIQAFLAHCDLPKTGNQISLDAQNIISYAPNVPNGIRHIIALDGGYTEVAVRTEFPSATICFFQFGALIFSIQDLEDLNDQSFIDPDDMAKLKNIQRLKLVLPTQNITIQGQSSLTDSIRTAIYDFFCQPLDDSNLVATLQWFLFQEYATPTNQWILASCPHCSATHIPLSRQAMQQQGKFQCAQCHGEILITDVFRLHEAIDDDLGASGIAGYVTTLLEQMILIHLIRLILKTKPSLLKQILFIKDGPLAFFGQTANMHKPMRSLMDFLFTHHDIFMAGLEKSGAFVEHADEIASRLDPGSILLLNNEYIYTYIIPGKADPANPYGQTTYYGNKVIFKTLGEQIYVVSLPMAELVANPTMSDIKNLMVILTNVEKLKCDMYDNALMPVALANKLVSLSNHPSSRILQKFAVEAFKH</sequence>
<proteinExistence type="predicted"/>
<dbReference type="RefSeq" id="WP_345724587.1">
    <property type="nucleotide sequence ID" value="NZ_BAABRU010000029.1"/>
</dbReference>
<evidence type="ECO:0000313" key="1">
    <source>
        <dbReference type="EMBL" id="GAA5530998.1"/>
    </source>
</evidence>
<dbReference type="EMBL" id="BAABRU010000029">
    <property type="protein sequence ID" value="GAA5530998.1"/>
    <property type="molecule type" value="Genomic_DNA"/>
</dbReference>
<name>A0ABP9X813_9CHLR</name>
<protein>
    <recommendedName>
        <fullName evidence="3">NurA domain-containing protein</fullName>
    </recommendedName>
</protein>
<accession>A0ABP9X813</accession>
<comment type="caution">
    <text evidence="1">The sequence shown here is derived from an EMBL/GenBank/DDBJ whole genome shotgun (WGS) entry which is preliminary data.</text>
</comment>
<gene>
    <name evidence="1" type="ORF">Hgul01_04822</name>
</gene>
<dbReference type="Proteomes" id="UP001428290">
    <property type="component" value="Unassembled WGS sequence"/>
</dbReference>
<evidence type="ECO:0008006" key="3">
    <source>
        <dbReference type="Google" id="ProtNLM"/>
    </source>
</evidence>